<dbReference type="RefSeq" id="WP_254418357.1">
    <property type="nucleotide sequence ID" value="NZ_BAAAJB010000055.1"/>
</dbReference>
<dbReference type="InterPro" id="IPR003838">
    <property type="entry name" value="ABC3_permease_C"/>
</dbReference>
<feature type="domain" description="MacB-like periplasmic core" evidence="9">
    <location>
        <begin position="33"/>
        <end position="244"/>
    </location>
</feature>
<organism evidence="10 11">
    <name type="scientific">Nocardiopsis exhalans</name>
    <dbReference type="NCBI Taxonomy" id="163604"/>
    <lineage>
        <taxon>Bacteria</taxon>
        <taxon>Bacillati</taxon>
        <taxon>Actinomycetota</taxon>
        <taxon>Actinomycetes</taxon>
        <taxon>Streptosporangiales</taxon>
        <taxon>Nocardiopsidaceae</taxon>
        <taxon>Nocardiopsis</taxon>
    </lineage>
</organism>
<protein>
    <submittedName>
        <fullName evidence="10">ABC transporter permease</fullName>
    </submittedName>
</protein>
<dbReference type="Pfam" id="PF02687">
    <property type="entry name" value="FtsX"/>
    <property type="match status" value="1"/>
</dbReference>
<comment type="similarity">
    <text evidence="6">Belongs to the ABC-4 integral membrane protein family.</text>
</comment>
<evidence type="ECO:0000256" key="5">
    <source>
        <dbReference type="ARBA" id="ARBA00023136"/>
    </source>
</evidence>
<evidence type="ECO:0000259" key="9">
    <source>
        <dbReference type="Pfam" id="PF12704"/>
    </source>
</evidence>
<keyword evidence="3 7" id="KW-0812">Transmembrane</keyword>
<accession>A0ABY5D6T6</accession>
<evidence type="ECO:0000256" key="1">
    <source>
        <dbReference type="ARBA" id="ARBA00004651"/>
    </source>
</evidence>
<feature type="transmembrane region" description="Helical" evidence="7">
    <location>
        <begin position="364"/>
        <end position="384"/>
    </location>
</feature>
<dbReference type="InterPro" id="IPR050250">
    <property type="entry name" value="Macrolide_Exporter_MacB"/>
</dbReference>
<evidence type="ECO:0000256" key="2">
    <source>
        <dbReference type="ARBA" id="ARBA00022475"/>
    </source>
</evidence>
<dbReference type="Pfam" id="PF12704">
    <property type="entry name" value="MacB_PCD"/>
    <property type="match status" value="1"/>
</dbReference>
<name>A0ABY5D6T6_9ACTN</name>
<feature type="transmembrane region" description="Helical" evidence="7">
    <location>
        <begin position="32"/>
        <end position="52"/>
    </location>
</feature>
<feature type="transmembrane region" description="Helical" evidence="7">
    <location>
        <begin position="275"/>
        <end position="303"/>
    </location>
</feature>
<dbReference type="PANTHER" id="PTHR30572:SF4">
    <property type="entry name" value="ABC TRANSPORTER PERMEASE YTRF"/>
    <property type="match status" value="1"/>
</dbReference>
<gene>
    <name evidence="10" type="ORF">NE857_28000</name>
</gene>
<keyword evidence="5 7" id="KW-0472">Membrane</keyword>
<evidence type="ECO:0000313" key="11">
    <source>
        <dbReference type="Proteomes" id="UP001055940"/>
    </source>
</evidence>
<evidence type="ECO:0000259" key="8">
    <source>
        <dbReference type="Pfam" id="PF02687"/>
    </source>
</evidence>
<comment type="subcellular location">
    <subcellularLocation>
        <location evidence="1">Cell membrane</location>
        <topology evidence="1">Multi-pass membrane protein</topology>
    </subcellularLocation>
</comment>
<feature type="domain" description="ABC3 transporter permease C-terminal" evidence="8">
    <location>
        <begin position="283"/>
        <end position="390"/>
    </location>
</feature>
<keyword evidence="4 7" id="KW-1133">Transmembrane helix</keyword>
<evidence type="ECO:0000313" key="10">
    <source>
        <dbReference type="EMBL" id="USY19075.1"/>
    </source>
</evidence>
<dbReference type="PANTHER" id="PTHR30572">
    <property type="entry name" value="MEMBRANE COMPONENT OF TRANSPORTER-RELATED"/>
    <property type="match status" value="1"/>
</dbReference>
<evidence type="ECO:0000256" key="4">
    <source>
        <dbReference type="ARBA" id="ARBA00022989"/>
    </source>
</evidence>
<proteinExistence type="inferred from homology"/>
<keyword evidence="2" id="KW-1003">Cell membrane</keyword>
<reference evidence="10" key="1">
    <citation type="submission" date="2022-06" db="EMBL/GenBank/DDBJ databases">
        <authorList>
            <person name="Ping M."/>
        </authorList>
    </citation>
    <scope>NUCLEOTIDE SEQUENCE</scope>
    <source>
        <strain evidence="10">JCM11759T</strain>
    </source>
</reference>
<dbReference type="InterPro" id="IPR025857">
    <property type="entry name" value="MacB_PCD"/>
</dbReference>
<dbReference type="EMBL" id="CP099837">
    <property type="protein sequence ID" value="USY19075.1"/>
    <property type="molecule type" value="Genomic_DNA"/>
</dbReference>
<evidence type="ECO:0000256" key="6">
    <source>
        <dbReference type="ARBA" id="ARBA00038076"/>
    </source>
</evidence>
<feature type="transmembrane region" description="Helical" evidence="7">
    <location>
        <begin position="331"/>
        <end position="352"/>
    </location>
</feature>
<evidence type="ECO:0000256" key="3">
    <source>
        <dbReference type="ARBA" id="ARBA00022692"/>
    </source>
</evidence>
<sequence length="401" mass="41237">MSPGPLPRTRRLGLADLFRVGSGGLRSRPTRVVLSALGIAIGIAALISVVGISESSRSELNDRLDALGTNLLRAGPGENLLGERSVLPDQAVAMIDRLPPVESTVAVGRLDASVYRSDLIPPERTGSIAVIATDLELRERVGLEMATGQWLNTSSAQLPTVVLGSRAADRLGIGADGVGQRVWLGDQWFTVTGVLEPVLLAPELETAALVGWPIAESALGSSGDVTTIYTRVAPGQVEEVREVLAASANPENPGEVEVSRPSEALEAQQAVDATLAAMLLGLGGVSLLVGGVGVANTMVISVLERRQEIGLRRALGATRGDIRAQFLAESLLLSLLGGAAGTLLGAGVTAVYSLTQGWSPTLPVWAVGLGIGATLLIGCAAGLYPAVRASLLAPTEALAAN</sequence>
<dbReference type="Proteomes" id="UP001055940">
    <property type="component" value="Chromosome"/>
</dbReference>
<keyword evidence="11" id="KW-1185">Reference proteome</keyword>
<evidence type="ECO:0000256" key="7">
    <source>
        <dbReference type="SAM" id="Phobius"/>
    </source>
</evidence>